<dbReference type="AlphaFoldDB" id="A0A382KBR4"/>
<dbReference type="GO" id="GO:0016491">
    <property type="term" value="F:oxidoreductase activity"/>
    <property type="evidence" value="ECO:0007669"/>
    <property type="project" value="UniProtKB-KW"/>
</dbReference>
<gene>
    <name evidence="5" type="ORF">METZ01_LOCUS273919</name>
</gene>
<evidence type="ECO:0000259" key="4">
    <source>
        <dbReference type="Pfam" id="PF00881"/>
    </source>
</evidence>
<name>A0A382KBR4_9ZZZZ</name>
<dbReference type="CDD" id="cd02144">
    <property type="entry name" value="iodotyrosine_dehalogenase"/>
    <property type="match status" value="1"/>
</dbReference>
<proteinExistence type="predicted"/>
<dbReference type="EMBL" id="UINC01079249">
    <property type="protein sequence ID" value="SVC21065.1"/>
    <property type="molecule type" value="Genomic_DNA"/>
</dbReference>
<dbReference type="Gene3D" id="3.40.109.10">
    <property type="entry name" value="NADH Oxidase"/>
    <property type="match status" value="1"/>
</dbReference>
<sequence length="220" mass="25658">MYDMSFKKLKYERSTEAYMARASAEHLSFIRTRRSVREFSDRDIPLEVINNIVSAAASAPSGANKEPWFFSIVRDPDIKHQIRLGAEKEEKLFYTQKAPEDWLKDLNKFGTDWHKEFLEIAPYLIIVFKQIYDLNNNIKYKNYYVNESVGIACGFLLTAIHHAGLVALTHTPSPMGFLEKICRRPKNERAYLLIPIGYPKDDTKIPDLRKKEYNEYAEII</sequence>
<evidence type="ECO:0000256" key="1">
    <source>
        <dbReference type="ARBA" id="ARBA00022630"/>
    </source>
</evidence>
<dbReference type="InterPro" id="IPR029479">
    <property type="entry name" value="Nitroreductase"/>
</dbReference>
<evidence type="ECO:0000256" key="3">
    <source>
        <dbReference type="ARBA" id="ARBA00023002"/>
    </source>
</evidence>
<keyword evidence="2" id="KW-0288">FMN</keyword>
<keyword evidence="3" id="KW-0560">Oxidoreductase</keyword>
<dbReference type="InterPro" id="IPR050627">
    <property type="entry name" value="Nitroreductase/BluB"/>
</dbReference>
<dbReference type="InterPro" id="IPR000415">
    <property type="entry name" value="Nitroreductase-like"/>
</dbReference>
<evidence type="ECO:0000256" key="2">
    <source>
        <dbReference type="ARBA" id="ARBA00022643"/>
    </source>
</evidence>
<evidence type="ECO:0000313" key="5">
    <source>
        <dbReference type="EMBL" id="SVC21065.1"/>
    </source>
</evidence>
<organism evidence="5">
    <name type="scientific">marine metagenome</name>
    <dbReference type="NCBI Taxonomy" id="408172"/>
    <lineage>
        <taxon>unclassified sequences</taxon>
        <taxon>metagenomes</taxon>
        <taxon>ecological metagenomes</taxon>
    </lineage>
</organism>
<protein>
    <recommendedName>
        <fullName evidence="4">Nitroreductase domain-containing protein</fullName>
    </recommendedName>
</protein>
<dbReference type="SUPFAM" id="SSF55469">
    <property type="entry name" value="FMN-dependent nitroreductase-like"/>
    <property type="match status" value="1"/>
</dbReference>
<dbReference type="PANTHER" id="PTHR23026:SF90">
    <property type="entry name" value="IODOTYROSINE DEIODINASE 1"/>
    <property type="match status" value="1"/>
</dbReference>
<dbReference type="Pfam" id="PF00881">
    <property type="entry name" value="Nitroreductase"/>
    <property type="match status" value="1"/>
</dbReference>
<dbReference type="PANTHER" id="PTHR23026">
    <property type="entry name" value="NADPH NITROREDUCTASE"/>
    <property type="match status" value="1"/>
</dbReference>
<feature type="domain" description="Nitroreductase" evidence="4">
    <location>
        <begin position="30"/>
        <end position="198"/>
    </location>
</feature>
<accession>A0A382KBR4</accession>
<reference evidence="5" key="1">
    <citation type="submission" date="2018-05" db="EMBL/GenBank/DDBJ databases">
        <authorList>
            <person name="Lanie J.A."/>
            <person name="Ng W.-L."/>
            <person name="Kazmierczak K.M."/>
            <person name="Andrzejewski T.M."/>
            <person name="Davidsen T.M."/>
            <person name="Wayne K.J."/>
            <person name="Tettelin H."/>
            <person name="Glass J.I."/>
            <person name="Rusch D."/>
            <person name="Podicherti R."/>
            <person name="Tsui H.-C.T."/>
            <person name="Winkler M.E."/>
        </authorList>
    </citation>
    <scope>NUCLEOTIDE SEQUENCE</scope>
</reference>
<keyword evidence="1" id="KW-0285">Flavoprotein</keyword>